<sequence>MALLKNNIINVRQCCRAYSALNKVLKKGLNLNNSTPILTNTQRWLFWEKERKGGYNTKGEVSTITHLKTGFKELKSEVKLWMQEMKELAVTDPLLIARPDINIGSCLKDDMISSRGSVTASDDGFITPVSSVGDLMAMSPRPARQPADPDVTSDLLTGNDFDSFCDVTMQEIQHQDDPLFLDPTSMDYLVKCAETTRNHNHVDRGKESLFIKFDPLYAGQKRNHPSSSHTDSLPDSTECDIGYETGSAASIFADNSIGTPKHSMSAGSIPCVWEKPTQVVPPVINRKMPNSMSSDVKSPVMLVRSASAILSSSHVATDRLINFAGSTPPVAAPRSPHHNHPSSHQIDRLHSLRMILHKQDHEALLLRQENKELKSALHGIEQKYTSTIEDLEQKVKKLTDEKHNLIERESKLVQQLNDKNLNNKQMGIVMEEYEKTISSLIGEQQREHAHSQEIQQKLILERDQASSHLSSMESSFNDLLSKYEKCKSIIMEDKEREKIFEQKISEYEAGLKKYEELYKNLKEVTSESLAKANETLESVKKNHSIEVTKFNATMKKHEIKISSLEESLAQKTRDNEELTRICDQLINERHFPGETDLVWCFNSPQVLEKFVTTSDSDHNEGFSSCTLEMSRAGRALFHGHLDTRVPKDGKIKKAGYCSLRSQRARKSFKRESSFDWNLYNTLVIKVRGDGRSYLLNLSCEGYYDITWNDIYHYVLYTRGGPYWQVAKIPFSKFILGSKGRLQDKQVRMRLDRVTHFGITCCDKINGEFNLEIEYIGLEFDPTHDEEFAYEMYKTERYIVGV</sequence>
<protein>
    <submittedName>
        <fullName evidence="1">Uncharacterized protein</fullName>
    </submittedName>
</protein>
<reference evidence="1 2" key="1">
    <citation type="journal article" date="2022" name="Genome Biol. Evol.">
        <title>The Spruce Budworm Genome: Reconstructing the Evolutionary History of Antifreeze Proteins.</title>
        <authorList>
            <person name="Beliveau C."/>
            <person name="Gagne P."/>
            <person name="Picq S."/>
            <person name="Vernygora O."/>
            <person name="Keeling C.I."/>
            <person name="Pinkney K."/>
            <person name="Doucet D."/>
            <person name="Wen F."/>
            <person name="Johnston J.S."/>
            <person name="Maaroufi H."/>
            <person name="Boyle B."/>
            <person name="Laroche J."/>
            <person name="Dewar K."/>
            <person name="Juretic N."/>
            <person name="Blackburn G."/>
            <person name="Nisole A."/>
            <person name="Brunet B."/>
            <person name="Brandao M."/>
            <person name="Lumley L."/>
            <person name="Duan J."/>
            <person name="Quan G."/>
            <person name="Lucarotti C.J."/>
            <person name="Roe A.D."/>
            <person name="Sperling F.A.H."/>
            <person name="Levesque R.C."/>
            <person name="Cusson M."/>
        </authorList>
    </citation>
    <scope>NUCLEOTIDE SEQUENCE [LARGE SCALE GENOMIC DNA]</scope>
    <source>
        <strain evidence="1">Glfc:IPQL:Cfum</strain>
    </source>
</reference>
<name>A0ACC0JM55_CHOFU</name>
<accession>A0ACC0JM55</accession>
<dbReference type="Proteomes" id="UP001064048">
    <property type="component" value="Chromosome 11"/>
</dbReference>
<organism evidence="1 2">
    <name type="scientific">Choristoneura fumiferana</name>
    <name type="common">Spruce budworm moth</name>
    <name type="synonym">Archips fumiferana</name>
    <dbReference type="NCBI Taxonomy" id="7141"/>
    <lineage>
        <taxon>Eukaryota</taxon>
        <taxon>Metazoa</taxon>
        <taxon>Ecdysozoa</taxon>
        <taxon>Arthropoda</taxon>
        <taxon>Hexapoda</taxon>
        <taxon>Insecta</taxon>
        <taxon>Pterygota</taxon>
        <taxon>Neoptera</taxon>
        <taxon>Endopterygota</taxon>
        <taxon>Lepidoptera</taxon>
        <taxon>Glossata</taxon>
        <taxon>Ditrysia</taxon>
        <taxon>Tortricoidea</taxon>
        <taxon>Tortricidae</taxon>
        <taxon>Tortricinae</taxon>
        <taxon>Choristoneura</taxon>
    </lineage>
</organism>
<gene>
    <name evidence="1" type="ORF">MSG28_006999</name>
</gene>
<comment type="caution">
    <text evidence="1">The sequence shown here is derived from an EMBL/GenBank/DDBJ whole genome shotgun (WGS) entry which is preliminary data.</text>
</comment>
<evidence type="ECO:0000313" key="1">
    <source>
        <dbReference type="EMBL" id="KAI8425174.1"/>
    </source>
</evidence>
<dbReference type="EMBL" id="CM046111">
    <property type="protein sequence ID" value="KAI8425174.1"/>
    <property type="molecule type" value="Genomic_DNA"/>
</dbReference>
<keyword evidence="2" id="KW-1185">Reference proteome</keyword>
<proteinExistence type="predicted"/>
<evidence type="ECO:0000313" key="2">
    <source>
        <dbReference type="Proteomes" id="UP001064048"/>
    </source>
</evidence>